<keyword evidence="2" id="KW-1185">Reference proteome</keyword>
<evidence type="ECO:0000313" key="1">
    <source>
        <dbReference type="EMBL" id="GIY86553.1"/>
    </source>
</evidence>
<reference evidence="1 2" key="1">
    <citation type="submission" date="2021-06" db="EMBL/GenBank/DDBJ databases">
        <title>Caerostris extrusa draft genome.</title>
        <authorList>
            <person name="Kono N."/>
            <person name="Arakawa K."/>
        </authorList>
    </citation>
    <scope>NUCLEOTIDE SEQUENCE [LARGE SCALE GENOMIC DNA]</scope>
</reference>
<accession>A0AAV4WYF0</accession>
<dbReference type="AlphaFoldDB" id="A0AAV4WYF0"/>
<gene>
    <name evidence="1" type="ORF">CEXT_247201</name>
</gene>
<organism evidence="1 2">
    <name type="scientific">Caerostris extrusa</name>
    <name type="common">Bark spider</name>
    <name type="synonym">Caerostris bankana</name>
    <dbReference type="NCBI Taxonomy" id="172846"/>
    <lineage>
        <taxon>Eukaryota</taxon>
        <taxon>Metazoa</taxon>
        <taxon>Ecdysozoa</taxon>
        <taxon>Arthropoda</taxon>
        <taxon>Chelicerata</taxon>
        <taxon>Arachnida</taxon>
        <taxon>Araneae</taxon>
        <taxon>Araneomorphae</taxon>
        <taxon>Entelegynae</taxon>
        <taxon>Araneoidea</taxon>
        <taxon>Araneidae</taxon>
        <taxon>Caerostris</taxon>
    </lineage>
</organism>
<sequence>MEKYLGSFEVQVKQKSVAITAASDSSGLNPFDMSLVSVQVESVISLPLSVDNIIFQSYILRIVWGEGRIFAIMMTWGMHIWLPSSPGDESVYAASSPKLFRNLGCN</sequence>
<dbReference type="EMBL" id="BPLR01016813">
    <property type="protein sequence ID" value="GIY86553.1"/>
    <property type="molecule type" value="Genomic_DNA"/>
</dbReference>
<dbReference type="Proteomes" id="UP001054945">
    <property type="component" value="Unassembled WGS sequence"/>
</dbReference>
<evidence type="ECO:0000313" key="2">
    <source>
        <dbReference type="Proteomes" id="UP001054945"/>
    </source>
</evidence>
<proteinExistence type="predicted"/>
<protein>
    <submittedName>
        <fullName evidence="1">Uncharacterized protein</fullName>
    </submittedName>
</protein>
<name>A0AAV4WYF0_CAEEX</name>
<comment type="caution">
    <text evidence="1">The sequence shown here is derived from an EMBL/GenBank/DDBJ whole genome shotgun (WGS) entry which is preliminary data.</text>
</comment>